<dbReference type="InterPro" id="IPR007173">
    <property type="entry name" value="ALO_C"/>
</dbReference>
<dbReference type="RefSeq" id="WP_123390823.1">
    <property type="nucleotide sequence ID" value="NZ_RKHO01000001.1"/>
</dbReference>
<feature type="domain" description="FAD-binding PCMH-type" evidence="8">
    <location>
        <begin position="11"/>
        <end position="181"/>
    </location>
</feature>
<dbReference type="PROSITE" id="PS00862">
    <property type="entry name" value="OX2_COVAL_FAD"/>
    <property type="match status" value="1"/>
</dbReference>
<dbReference type="InterPro" id="IPR016167">
    <property type="entry name" value="FAD-bd_PCMH_sub1"/>
</dbReference>
<dbReference type="PROSITE" id="PS51387">
    <property type="entry name" value="FAD_PCMH"/>
    <property type="match status" value="1"/>
</dbReference>
<evidence type="ECO:0000256" key="2">
    <source>
        <dbReference type="ARBA" id="ARBA00005466"/>
    </source>
</evidence>
<dbReference type="Gene3D" id="3.30.70.2520">
    <property type="match status" value="1"/>
</dbReference>
<feature type="region of interest" description="Disordered" evidence="7">
    <location>
        <begin position="1"/>
        <end position="22"/>
    </location>
</feature>
<comment type="caution">
    <text evidence="9">The sequence shown here is derived from an EMBL/GenBank/DDBJ whole genome shotgun (WGS) entry which is preliminary data.</text>
</comment>
<evidence type="ECO:0000256" key="3">
    <source>
        <dbReference type="ARBA" id="ARBA00022630"/>
    </source>
</evidence>
<evidence type="ECO:0000256" key="7">
    <source>
        <dbReference type="SAM" id="MobiDB-lite"/>
    </source>
</evidence>
<dbReference type="GO" id="GO:0003885">
    <property type="term" value="F:D-arabinono-1,4-lactone oxidase activity"/>
    <property type="evidence" value="ECO:0007669"/>
    <property type="project" value="InterPro"/>
</dbReference>
<dbReference type="Proteomes" id="UP000281738">
    <property type="component" value="Unassembled WGS sequence"/>
</dbReference>
<dbReference type="PANTHER" id="PTHR43762:SF1">
    <property type="entry name" value="D-ARABINONO-1,4-LACTONE OXIDASE"/>
    <property type="match status" value="1"/>
</dbReference>
<dbReference type="InterPro" id="IPR006094">
    <property type="entry name" value="Oxid_FAD_bind_N"/>
</dbReference>
<sequence length="431" mass="47274">MSTWTSWAGLSSCSPAQERRPVDVGDVVEAVRDAADRGGRVKMPGTGHSFTDIALTDGTLLHPTALTGVVGVDRAAMTVTALAGTTLRELNATLARLGLSLHNMGDVEEQTVAGAISTGTHGTGGVTASLSAQVVGLELVTGTGEVLRADRTRHPDVLDVVRLGLGATGVLTAVTLEVEPLFVLEAHERPIQWDEAVAGFDGLAEQHHHAEMYWFPHTDRLLLKTNDRTLEDPEPLSRLREWWDDDLLSNHVFDLVNRVGNARPALVPRLNALSARALGERRYRDVPHRVFTTRRTVRFREMEYAVPRAAGLTALAEVRDLVERSGWRIGFPLEYRVAPADDVPLSPAHDRDVAWIAVHVNAAADHTDYFAGVEAVLRAHDGRPHWGKLHTRTAADLAPAYPRWQDALAVRDRIDPQRLFTNAYLERVLGP</sequence>
<keyword evidence="4" id="KW-0060">Ascorbate biosynthesis</keyword>
<comment type="pathway">
    <text evidence="1">Cofactor biosynthesis; L-ascorbate biosynthesis.</text>
</comment>
<keyword evidence="5" id="KW-0274">FAD</keyword>
<keyword evidence="6" id="KW-0560">Oxidoreductase</keyword>
<dbReference type="Pfam" id="PF01565">
    <property type="entry name" value="FAD_binding_4"/>
    <property type="match status" value="1"/>
</dbReference>
<evidence type="ECO:0000313" key="9">
    <source>
        <dbReference type="EMBL" id="ROR91356.1"/>
    </source>
</evidence>
<dbReference type="InterPro" id="IPR006093">
    <property type="entry name" value="Oxy_OxRdtase_FAD_BS"/>
</dbReference>
<dbReference type="InterPro" id="IPR036318">
    <property type="entry name" value="FAD-bd_PCMH-like_sf"/>
</dbReference>
<protein>
    <submittedName>
        <fullName evidence="9">FAD-linked oxidoreductase</fullName>
    </submittedName>
</protein>
<dbReference type="InterPro" id="IPR016171">
    <property type="entry name" value="Vanillyl_alc_oxidase_C-sub2"/>
</dbReference>
<comment type="similarity">
    <text evidence="2">Belongs to the oxygen-dependent FAD-linked oxidoreductase family.</text>
</comment>
<dbReference type="InterPro" id="IPR016164">
    <property type="entry name" value="FAD-linked_Oxase-like_C"/>
</dbReference>
<dbReference type="InterPro" id="IPR010031">
    <property type="entry name" value="FAD_lactone_oxidase-like"/>
</dbReference>
<evidence type="ECO:0000256" key="6">
    <source>
        <dbReference type="ARBA" id="ARBA00023002"/>
    </source>
</evidence>
<evidence type="ECO:0000256" key="5">
    <source>
        <dbReference type="ARBA" id="ARBA00022827"/>
    </source>
</evidence>
<dbReference type="NCBIfam" id="TIGR01679">
    <property type="entry name" value="bact_FAD_ox"/>
    <property type="match status" value="1"/>
</dbReference>
<feature type="compositionally biased region" description="Polar residues" evidence="7">
    <location>
        <begin position="1"/>
        <end position="15"/>
    </location>
</feature>
<evidence type="ECO:0000259" key="8">
    <source>
        <dbReference type="PROSITE" id="PS51387"/>
    </source>
</evidence>
<evidence type="ECO:0000313" key="10">
    <source>
        <dbReference type="Proteomes" id="UP000281738"/>
    </source>
</evidence>
<dbReference type="Gene3D" id="1.10.45.10">
    <property type="entry name" value="Vanillyl-alcohol Oxidase, Chain A, domain 4"/>
    <property type="match status" value="1"/>
</dbReference>
<evidence type="ECO:0000256" key="1">
    <source>
        <dbReference type="ARBA" id="ARBA00005147"/>
    </source>
</evidence>
<dbReference type="Gene3D" id="3.30.43.10">
    <property type="entry name" value="Uridine Diphospho-n-acetylenolpyruvylglucosamine Reductase, domain 2"/>
    <property type="match status" value="1"/>
</dbReference>
<keyword evidence="10" id="KW-1185">Reference proteome</keyword>
<dbReference type="InterPro" id="IPR016166">
    <property type="entry name" value="FAD-bd_PCMH"/>
</dbReference>
<dbReference type="GO" id="GO:0016020">
    <property type="term" value="C:membrane"/>
    <property type="evidence" value="ECO:0007669"/>
    <property type="project" value="InterPro"/>
</dbReference>
<organism evidence="9 10">
    <name type="scientific">Nocardioides aurantiacus</name>
    <dbReference type="NCBI Taxonomy" id="86796"/>
    <lineage>
        <taxon>Bacteria</taxon>
        <taxon>Bacillati</taxon>
        <taxon>Actinomycetota</taxon>
        <taxon>Actinomycetes</taxon>
        <taxon>Propionibacteriales</taxon>
        <taxon>Nocardioidaceae</taxon>
        <taxon>Nocardioides</taxon>
    </lineage>
</organism>
<dbReference type="GO" id="GO:0019853">
    <property type="term" value="P:L-ascorbic acid biosynthetic process"/>
    <property type="evidence" value="ECO:0007669"/>
    <property type="project" value="UniProtKB-UniPathway"/>
</dbReference>
<dbReference type="Gene3D" id="3.30.465.10">
    <property type="match status" value="1"/>
</dbReference>
<proteinExistence type="inferred from homology"/>
<dbReference type="PANTHER" id="PTHR43762">
    <property type="entry name" value="L-GULONOLACTONE OXIDASE"/>
    <property type="match status" value="1"/>
</dbReference>
<reference evidence="9 10" key="1">
    <citation type="submission" date="2018-11" db="EMBL/GenBank/DDBJ databases">
        <title>Sequencing the genomes of 1000 actinobacteria strains.</title>
        <authorList>
            <person name="Klenk H.-P."/>
        </authorList>
    </citation>
    <scope>NUCLEOTIDE SEQUENCE [LARGE SCALE GENOMIC DNA]</scope>
    <source>
        <strain evidence="9 10">DSM 12652</strain>
    </source>
</reference>
<dbReference type="EMBL" id="RKHO01000001">
    <property type="protein sequence ID" value="ROR91356.1"/>
    <property type="molecule type" value="Genomic_DNA"/>
</dbReference>
<evidence type="ECO:0000256" key="4">
    <source>
        <dbReference type="ARBA" id="ARBA00022644"/>
    </source>
</evidence>
<name>A0A3N2CV61_9ACTN</name>
<keyword evidence="3" id="KW-0285">Flavoprotein</keyword>
<dbReference type="SUPFAM" id="SSF55103">
    <property type="entry name" value="FAD-linked oxidases, C-terminal domain"/>
    <property type="match status" value="1"/>
</dbReference>
<dbReference type="GO" id="GO:0071949">
    <property type="term" value="F:FAD binding"/>
    <property type="evidence" value="ECO:0007669"/>
    <property type="project" value="InterPro"/>
</dbReference>
<gene>
    <name evidence="9" type="ORF">EDD33_2222</name>
</gene>
<dbReference type="InterPro" id="IPR016169">
    <property type="entry name" value="FAD-bd_PCMH_sub2"/>
</dbReference>
<dbReference type="UniPathway" id="UPA00132"/>
<dbReference type="AlphaFoldDB" id="A0A3N2CV61"/>
<dbReference type="Pfam" id="PF04030">
    <property type="entry name" value="ALO"/>
    <property type="match status" value="1"/>
</dbReference>
<accession>A0A3N2CV61</accession>
<dbReference type="OrthoDB" id="9800184at2"/>
<dbReference type="PIRSF" id="PIRSF000136">
    <property type="entry name" value="LGO_GLO"/>
    <property type="match status" value="1"/>
</dbReference>
<dbReference type="GO" id="GO:0080049">
    <property type="term" value="F:L-gulono-1,4-lactone dehydrogenase activity"/>
    <property type="evidence" value="ECO:0007669"/>
    <property type="project" value="TreeGrafter"/>
</dbReference>
<dbReference type="SUPFAM" id="SSF56176">
    <property type="entry name" value="FAD-binding/transporter-associated domain-like"/>
    <property type="match status" value="1"/>
</dbReference>